<dbReference type="InterPro" id="IPR002523">
    <property type="entry name" value="MgTranspt_CorA/ZnTranspt_ZntB"/>
</dbReference>
<dbReference type="OrthoDB" id="3231000at2759"/>
<reference evidence="8" key="1">
    <citation type="journal article" date="2013" name="Genome Announc.">
        <title>Draft genome sequence of the grapevine dieback fungus Eutypa lata UCR-EL1.</title>
        <authorList>
            <person name="Blanco-Ulate B."/>
            <person name="Rolshausen P.E."/>
            <person name="Cantu D."/>
        </authorList>
    </citation>
    <scope>NUCLEOTIDE SEQUENCE [LARGE SCALE GENOMIC DNA]</scope>
    <source>
        <strain evidence="8">UCR-EL1</strain>
    </source>
</reference>
<gene>
    <name evidence="7" type="ORF">UCREL1_6275</name>
</gene>
<feature type="compositionally biased region" description="Polar residues" evidence="5">
    <location>
        <begin position="252"/>
        <end position="263"/>
    </location>
</feature>
<protein>
    <submittedName>
        <fullName evidence="7">Putative mg2+ transporter zinc transport protein</fullName>
    </submittedName>
</protein>
<dbReference type="eggNOG" id="ENOG502SJAE">
    <property type="taxonomic scope" value="Eukaryota"/>
</dbReference>
<proteinExistence type="predicted"/>
<dbReference type="Proteomes" id="UP000012174">
    <property type="component" value="Unassembled WGS sequence"/>
</dbReference>
<sequence length="560" mass="64211">MAKEFRKAGDQGDPWYRPELANRNYEQFGDAYADDQYDVLAAKWNTESENKKRPYLAYVKQLSRVGWINLRLLADFMQIGTQPQRWDELNPKSEEQKGQAKIERERRFTKTEVSVLDFYTDKVEKPTPIKTADSLGQKLDESVTDPNLQLRLYVVEDLSRDVIEVLGQKLKIEPDFFRAHIVDYAWYNVRDRWRDPPYLDVVRKRTNWTQLRAALWLPKEQSPSGSRVGVLLLDPTVNKGFPLWRGRRISHPTPQYGSQQDSWPNAPEKNKSQQDPDLYHNGFYEDFLYWAQQSEVFPTGPVSSVHIPMQVLLHLICSEWLTMTDYIKTRLNQVDLELVKLQFAAGNHSDVTLPKLHMWRRFIPLYREMIHDTLRHVFRFPCYGKSPSAVSPELGTLTPHSAAGSTHSAAAADPEYGQMACHHPPLGSISSYQDDFKLVLSQLEEYQARIDRLTTVVTAVMSIEDSQRSLADNHNIRRLTWLATFFIPFSLIAGTFSMDDDVRNMSGYTIGLYFATSVPLASLVALIAIAMSRPKTKKRLSEVKASLLHLVGGDQGSPKS</sequence>
<dbReference type="OMA" id="YNVRDRW"/>
<dbReference type="AlphaFoldDB" id="M7SR91"/>
<evidence type="ECO:0000313" key="8">
    <source>
        <dbReference type="Proteomes" id="UP000012174"/>
    </source>
</evidence>
<evidence type="ECO:0000256" key="2">
    <source>
        <dbReference type="ARBA" id="ARBA00022692"/>
    </source>
</evidence>
<dbReference type="InterPro" id="IPR045863">
    <property type="entry name" value="CorA_TM1_TM2"/>
</dbReference>
<evidence type="ECO:0000256" key="5">
    <source>
        <dbReference type="SAM" id="MobiDB-lite"/>
    </source>
</evidence>
<organism evidence="7 8">
    <name type="scientific">Eutypa lata (strain UCR-EL1)</name>
    <name type="common">Grapevine dieback disease fungus</name>
    <name type="synonym">Eutypa armeniacae</name>
    <dbReference type="NCBI Taxonomy" id="1287681"/>
    <lineage>
        <taxon>Eukaryota</taxon>
        <taxon>Fungi</taxon>
        <taxon>Dikarya</taxon>
        <taxon>Ascomycota</taxon>
        <taxon>Pezizomycotina</taxon>
        <taxon>Sordariomycetes</taxon>
        <taxon>Xylariomycetidae</taxon>
        <taxon>Xylariales</taxon>
        <taxon>Diatrypaceae</taxon>
        <taxon>Eutypa</taxon>
    </lineage>
</organism>
<dbReference type="GO" id="GO:0046873">
    <property type="term" value="F:metal ion transmembrane transporter activity"/>
    <property type="evidence" value="ECO:0007669"/>
    <property type="project" value="InterPro"/>
</dbReference>
<feature type="transmembrane region" description="Helical" evidence="6">
    <location>
        <begin position="510"/>
        <end position="531"/>
    </location>
</feature>
<evidence type="ECO:0000256" key="3">
    <source>
        <dbReference type="ARBA" id="ARBA00022989"/>
    </source>
</evidence>
<evidence type="ECO:0000256" key="6">
    <source>
        <dbReference type="SAM" id="Phobius"/>
    </source>
</evidence>
<keyword evidence="4 6" id="KW-0472">Membrane</keyword>
<evidence type="ECO:0000256" key="4">
    <source>
        <dbReference type="ARBA" id="ARBA00023136"/>
    </source>
</evidence>
<dbReference type="GO" id="GO:0016020">
    <property type="term" value="C:membrane"/>
    <property type="evidence" value="ECO:0007669"/>
    <property type="project" value="UniProtKB-SubCell"/>
</dbReference>
<dbReference type="Pfam" id="PF01544">
    <property type="entry name" value="CorA"/>
    <property type="match status" value="1"/>
</dbReference>
<dbReference type="HOGENOM" id="CLU_027742_0_0_1"/>
<comment type="subcellular location">
    <subcellularLocation>
        <location evidence="1">Membrane</location>
        <topology evidence="1">Multi-pass membrane protein</topology>
    </subcellularLocation>
</comment>
<dbReference type="SUPFAM" id="SSF144083">
    <property type="entry name" value="Magnesium transport protein CorA, transmembrane region"/>
    <property type="match status" value="1"/>
</dbReference>
<keyword evidence="3 6" id="KW-1133">Transmembrane helix</keyword>
<dbReference type="Gene3D" id="1.20.58.340">
    <property type="entry name" value="Magnesium transport protein CorA, transmembrane region"/>
    <property type="match status" value="1"/>
</dbReference>
<keyword evidence="2 6" id="KW-0812">Transmembrane</keyword>
<dbReference type="KEGG" id="ela:UCREL1_6275"/>
<accession>M7SR91</accession>
<name>M7SR91_EUTLA</name>
<feature type="region of interest" description="Disordered" evidence="5">
    <location>
        <begin position="250"/>
        <end position="275"/>
    </location>
</feature>
<feature type="transmembrane region" description="Helical" evidence="6">
    <location>
        <begin position="479"/>
        <end position="498"/>
    </location>
</feature>
<dbReference type="EMBL" id="KB706595">
    <property type="protein sequence ID" value="EMR66747.1"/>
    <property type="molecule type" value="Genomic_DNA"/>
</dbReference>
<keyword evidence="8" id="KW-1185">Reference proteome</keyword>
<evidence type="ECO:0000256" key="1">
    <source>
        <dbReference type="ARBA" id="ARBA00004141"/>
    </source>
</evidence>
<dbReference type="STRING" id="1287681.M7SR91"/>
<evidence type="ECO:0000313" key="7">
    <source>
        <dbReference type="EMBL" id="EMR66747.1"/>
    </source>
</evidence>